<evidence type="ECO:0000313" key="2">
    <source>
        <dbReference type="EMBL" id="OHA20564.1"/>
    </source>
</evidence>
<proteinExistence type="predicted"/>
<gene>
    <name evidence="2" type="ORF">A2849_03070</name>
</gene>
<dbReference type="EMBL" id="MHRI01000028">
    <property type="protein sequence ID" value="OHA20564.1"/>
    <property type="molecule type" value="Genomic_DNA"/>
</dbReference>
<protein>
    <submittedName>
        <fullName evidence="2">Uncharacterized protein</fullName>
    </submittedName>
</protein>
<evidence type="ECO:0000256" key="1">
    <source>
        <dbReference type="SAM" id="MobiDB-lite"/>
    </source>
</evidence>
<evidence type="ECO:0000313" key="3">
    <source>
        <dbReference type="Proteomes" id="UP000178121"/>
    </source>
</evidence>
<sequence length="142" mass="16759">MKGELPDEGIRDLDLTLEKGELEKRGREVPEMYDWRRRRIENVLELLKDYKDLDTISLEYNNHPGRHFKIKVGTVREYGNRLLQIKVGEKLLEDEERDMEDLFTGGHYGAWTIVGTNKTNSSWPREERPDDELPRNVSTQET</sequence>
<feature type="region of interest" description="Disordered" evidence="1">
    <location>
        <begin position="116"/>
        <end position="142"/>
    </location>
</feature>
<feature type="compositionally biased region" description="Basic and acidic residues" evidence="1">
    <location>
        <begin position="124"/>
        <end position="134"/>
    </location>
</feature>
<dbReference type="Proteomes" id="UP000178121">
    <property type="component" value="Unassembled WGS sequence"/>
</dbReference>
<reference evidence="2 3" key="1">
    <citation type="journal article" date="2016" name="Nat. Commun.">
        <title>Thousands of microbial genomes shed light on interconnected biogeochemical processes in an aquifer system.</title>
        <authorList>
            <person name="Anantharaman K."/>
            <person name="Brown C.T."/>
            <person name="Hug L.A."/>
            <person name="Sharon I."/>
            <person name="Castelle C.J."/>
            <person name="Probst A.J."/>
            <person name="Thomas B.C."/>
            <person name="Singh A."/>
            <person name="Wilkins M.J."/>
            <person name="Karaoz U."/>
            <person name="Brodie E.L."/>
            <person name="Williams K.H."/>
            <person name="Hubbard S.S."/>
            <person name="Banfield J.F."/>
        </authorList>
    </citation>
    <scope>NUCLEOTIDE SEQUENCE [LARGE SCALE GENOMIC DNA]</scope>
</reference>
<name>A0A1G2M9Y7_9BACT</name>
<organism evidence="2 3">
    <name type="scientific">Candidatus Taylorbacteria bacterium RIFCSPHIGHO2_01_FULL_51_15</name>
    <dbReference type="NCBI Taxonomy" id="1802304"/>
    <lineage>
        <taxon>Bacteria</taxon>
        <taxon>Candidatus Tayloriibacteriota</taxon>
    </lineage>
</organism>
<comment type="caution">
    <text evidence="2">The sequence shown here is derived from an EMBL/GenBank/DDBJ whole genome shotgun (WGS) entry which is preliminary data.</text>
</comment>
<accession>A0A1G2M9Y7</accession>
<dbReference type="AlphaFoldDB" id="A0A1G2M9Y7"/>